<dbReference type="SUPFAM" id="SSF52540">
    <property type="entry name" value="P-loop containing nucleoside triphosphate hydrolases"/>
    <property type="match status" value="1"/>
</dbReference>
<dbReference type="InterPro" id="IPR016032">
    <property type="entry name" value="Sig_transdc_resp-reg_C-effctor"/>
</dbReference>
<dbReference type="SUPFAM" id="SSF46894">
    <property type="entry name" value="C-terminal effector domain of the bipartite response regulators"/>
    <property type="match status" value="1"/>
</dbReference>
<keyword evidence="1" id="KW-0547">Nucleotide-binding</keyword>
<sequence>MSPVLVGRTAEITVLDDALRDIPGAVLLGGEAGLGKTRLMREFAARARAAGARLLAGGCLELGSDGLPFAPFTTILRGLVRDIGTDGVAALLPRGDTSGLARLLPEFGEPESDAATAEERARLFELVLVLLERLAAERPVALIIEDAHWADRSTRDLLAFLVRNLSGAPLLIVVTHRSDELHRTHPLRALLAELGRVERVRRLDLAPLGVREVGELAAQLLGHDPGPGLALRLHERSGGNPLFVEALLDADGTLACELPESLRDLLLAGIQRLPEDTQELLRVAAVGGVHVDHALLAAVSGEDDAALSRLLRPAVAANALLVSGDGYAFRHALIREAVHDDLLPGEHTRLHARFAEALEADAALMPAGRRWVAISHHWHAAHDALWALVSAWRAAAESRRALAYAESLTMLSRVMELWDQVPDAEGRIEAPYAEVLRQAAAAAEIAGEYGRGITIAKRALRELPEDGTADRRRLRAALLEMSGRMRHQLAKPGFLEDLREAVRLLPDEATAQRARALTALATYGRLTTDIRSAQDAAAEALRIAVDIGDATAEADARITLLCADMDYEHGLAQLADAEEAVLRSGAHRIVMRFAVIKSHFLEGAGRHAEAAEVARKGAVRAAEFGVQRTQGAFLTINVAEPLLSLGRWDEAAEMLERGLELDPPITTRTSLQVLSGELALARGDLAAARARLASSRGILAPQKRWTKSQDTFAVLRLEMGVLLAEDRPREALEAAYGLCDQAGLPDGARYAWPVLVLGTDAAVRAGDPGAAAELERHAAAIQVRGSAQEAWHRTFRAGIARLRGEDDVCAWDEVAASWEKLGCPYPRAEALLHAAQAALSAGDHDAAHDRLTEALELTGTLRAALLHERLADLARRVRRPRRAGGGAAAAPLGLTPRELEVLRLVADGHGNRDIAAALFISAKTASVHVSNILGKLGVANRGEAAATAHRLGLFDEPA</sequence>
<dbReference type="Pfam" id="PF00196">
    <property type="entry name" value="GerE"/>
    <property type="match status" value="1"/>
</dbReference>
<dbReference type="PANTHER" id="PTHR16305">
    <property type="entry name" value="TESTICULAR SOLUBLE ADENYLYL CYCLASE"/>
    <property type="match status" value="1"/>
</dbReference>
<evidence type="ECO:0000313" key="5">
    <source>
        <dbReference type="EMBL" id="MBW8485758.1"/>
    </source>
</evidence>
<keyword evidence="2" id="KW-0067">ATP-binding</keyword>
<name>A0ABS7FZ82_9ACTN</name>
<evidence type="ECO:0000256" key="1">
    <source>
        <dbReference type="ARBA" id="ARBA00022741"/>
    </source>
</evidence>
<gene>
    <name evidence="5" type="ORF">K1Y72_25485</name>
</gene>
<keyword evidence="6" id="KW-1185">Reference proteome</keyword>
<dbReference type="SMART" id="SM00421">
    <property type="entry name" value="HTH_LUXR"/>
    <property type="match status" value="1"/>
</dbReference>
<organism evidence="5 6">
    <name type="scientific">Actinomadura parmotrematis</name>
    <dbReference type="NCBI Taxonomy" id="2864039"/>
    <lineage>
        <taxon>Bacteria</taxon>
        <taxon>Bacillati</taxon>
        <taxon>Actinomycetota</taxon>
        <taxon>Actinomycetes</taxon>
        <taxon>Streptosporangiales</taxon>
        <taxon>Thermomonosporaceae</taxon>
        <taxon>Actinomadura</taxon>
    </lineage>
</organism>
<dbReference type="InterPro" id="IPR011990">
    <property type="entry name" value="TPR-like_helical_dom_sf"/>
</dbReference>
<dbReference type="Pfam" id="PF13191">
    <property type="entry name" value="AAA_16"/>
    <property type="match status" value="1"/>
</dbReference>
<dbReference type="PROSITE" id="PS50043">
    <property type="entry name" value="HTH_LUXR_2"/>
    <property type="match status" value="1"/>
</dbReference>
<dbReference type="InterPro" id="IPR019734">
    <property type="entry name" value="TPR_rpt"/>
</dbReference>
<dbReference type="InterPro" id="IPR000792">
    <property type="entry name" value="Tscrpt_reg_LuxR_C"/>
</dbReference>
<dbReference type="Gene3D" id="1.25.40.10">
    <property type="entry name" value="Tetratricopeptide repeat domain"/>
    <property type="match status" value="1"/>
</dbReference>
<feature type="domain" description="HTH luxR-type" evidence="4">
    <location>
        <begin position="887"/>
        <end position="952"/>
    </location>
</feature>
<dbReference type="InterPro" id="IPR027417">
    <property type="entry name" value="P-loop_NTPase"/>
</dbReference>
<feature type="repeat" description="TPR" evidence="3">
    <location>
        <begin position="632"/>
        <end position="665"/>
    </location>
</feature>
<dbReference type="CDD" id="cd06170">
    <property type="entry name" value="LuxR_C_like"/>
    <property type="match status" value="1"/>
</dbReference>
<keyword evidence="3" id="KW-0802">TPR repeat</keyword>
<dbReference type="EMBL" id="JAIBOA010000018">
    <property type="protein sequence ID" value="MBW8485758.1"/>
    <property type="molecule type" value="Genomic_DNA"/>
</dbReference>
<evidence type="ECO:0000256" key="2">
    <source>
        <dbReference type="ARBA" id="ARBA00022840"/>
    </source>
</evidence>
<dbReference type="InterPro" id="IPR036388">
    <property type="entry name" value="WH-like_DNA-bd_sf"/>
</dbReference>
<evidence type="ECO:0000313" key="6">
    <source>
        <dbReference type="Proteomes" id="UP000774570"/>
    </source>
</evidence>
<accession>A0ABS7FZ82</accession>
<comment type="caution">
    <text evidence="5">The sequence shown here is derived from an EMBL/GenBank/DDBJ whole genome shotgun (WGS) entry which is preliminary data.</text>
</comment>
<evidence type="ECO:0000259" key="4">
    <source>
        <dbReference type="PROSITE" id="PS50043"/>
    </source>
</evidence>
<dbReference type="PANTHER" id="PTHR16305:SF35">
    <property type="entry name" value="TRANSCRIPTIONAL ACTIVATOR DOMAIN"/>
    <property type="match status" value="1"/>
</dbReference>
<dbReference type="Proteomes" id="UP000774570">
    <property type="component" value="Unassembled WGS sequence"/>
</dbReference>
<protein>
    <submittedName>
        <fullName evidence="5">AAA family ATPase</fullName>
    </submittedName>
</protein>
<dbReference type="SUPFAM" id="SSF48452">
    <property type="entry name" value="TPR-like"/>
    <property type="match status" value="2"/>
</dbReference>
<dbReference type="Gene3D" id="1.10.10.10">
    <property type="entry name" value="Winged helix-like DNA-binding domain superfamily/Winged helix DNA-binding domain"/>
    <property type="match status" value="1"/>
</dbReference>
<dbReference type="PRINTS" id="PR00038">
    <property type="entry name" value="HTHLUXR"/>
</dbReference>
<proteinExistence type="predicted"/>
<dbReference type="PROSITE" id="PS50005">
    <property type="entry name" value="TPR"/>
    <property type="match status" value="1"/>
</dbReference>
<evidence type="ECO:0000256" key="3">
    <source>
        <dbReference type="PROSITE-ProRule" id="PRU00339"/>
    </source>
</evidence>
<dbReference type="SMART" id="SM00028">
    <property type="entry name" value="TPR"/>
    <property type="match status" value="3"/>
</dbReference>
<reference evidence="5 6" key="1">
    <citation type="submission" date="2021-07" db="EMBL/GenBank/DDBJ databases">
        <title>Actinomadura sp. PM05-2 isolated from lichen.</title>
        <authorList>
            <person name="Somphong A."/>
            <person name="Phongsopitanun W."/>
            <person name="Tanasupawat S."/>
            <person name="Peongsungnone V."/>
        </authorList>
    </citation>
    <scope>NUCLEOTIDE SEQUENCE [LARGE SCALE GENOMIC DNA]</scope>
    <source>
        <strain evidence="5 6">PM05-2</strain>
    </source>
</reference>
<dbReference type="InterPro" id="IPR041664">
    <property type="entry name" value="AAA_16"/>
</dbReference>